<dbReference type="PRINTS" id="PR01183">
    <property type="entry name" value="RIBORDTASEM1"/>
</dbReference>
<dbReference type="Proteomes" id="UP000789405">
    <property type="component" value="Unassembled WGS sequence"/>
</dbReference>
<dbReference type="GO" id="GO:0005971">
    <property type="term" value="C:ribonucleoside-diphosphate reductase complex"/>
    <property type="evidence" value="ECO:0007669"/>
    <property type="project" value="TreeGrafter"/>
</dbReference>
<evidence type="ECO:0000259" key="4">
    <source>
        <dbReference type="Pfam" id="PF02867"/>
    </source>
</evidence>
<dbReference type="SUPFAM" id="SSF51998">
    <property type="entry name" value="PFL-like glycyl radical enzymes"/>
    <property type="match status" value="1"/>
</dbReference>
<dbReference type="AlphaFoldDB" id="A0A9N9I0Y4"/>
<dbReference type="Pfam" id="PF02867">
    <property type="entry name" value="Ribonuc_red_lgC"/>
    <property type="match status" value="1"/>
</dbReference>
<evidence type="ECO:0000256" key="1">
    <source>
        <dbReference type="ARBA" id="ARBA00010406"/>
    </source>
</evidence>
<comment type="caution">
    <text evidence="5">The sequence shown here is derived from an EMBL/GenBank/DDBJ whole genome shotgun (WGS) entry which is preliminary data.</text>
</comment>
<name>A0A9N9I0Y4_9GLOM</name>
<dbReference type="InterPro" id="IPR013346">
    <property type="entry name" value="NrdE_NrdA_C"/>
</dbReference>
<accession>A0A9N9I0Y4</accession>
<keyword evidence="6" id="KW-1185">Reference proteome</keyword>
<gene>
    <name evidence="5" type="ORF">DERYTH_LOCUS13923</name>
</gene>
<dbReference type="GO" id="GO:0009263">
    <property type="term" value="P:deoxyribonucleotide biosynthetic process"/>
    <property type="evidence" value="ECO:0007669"/>
    <property type="project" value="UniProtKB-KW"/>
</dbReference>
<dbReference type="OrthoDB" id="3000483at2759"/>
<dbReference type="GO" id="GO:0004748">
    <property type="term" value="F:ribonucleoside-diphosphate reductase activity, thioredoxin disulfide as acceptor"/>
    <property type="evidence" value="ECO:0007669"/>
    <property type="project" value="TreeGrafter"/>
</dbReference>
<dbReference type="PANTHER" id="PTHR11573">
    <property type="entry name" value="RIBONUCLEOSIDE-DIPHOSPHATE REDUCTASE LARGE CHAIN"/>
    <property type="match status" value="1"/>
</dbReference>
<protein>
    <submittedName>
        <fullName evidence="5">19950_t:CDS:1</fullName>
    </submittedName>
</protein>
<dbReference type="SUPFAM" id="SSF48168">
    <property type="entry name" value="R1 subunit of ribonucleotide reductase, N-terminal domain"/>
    <property type="match status" value="1"/>
</dbReference>
<comment type="function">
    <text evidence="3">Provides the precursors necessary for DNA synthesis. Catalyzes the biosynthesis of deoxyribonucleotides from the corresponding ribonucleotides.</text>
</comment>
<dbReference type="InterPro" id="IPR039718">
    <property type="entry name" value="Rrm1"/>
</dbReference>
<dbReference type="Gene3D" id="3.20.70.20">
    <property type="match status" value="1"/>
</dbReference>
<keyword evidence="2" id="KW-0215">Deoxyribonucleotide synthesis</keyword>
<dbReference type="PANTHER" id="PTHR11573:SF6">
    <property type="entry name" value="RIBONUCLEOSIDE-DIPHOSPHATE REDUCTASE LARGE SUBUNIT"/>
    <property type="match status" value="1"/>
</dbReference>
<evidence type="ECO:0000313" key="6">
    <source>
        <dbReference type="Proteomes" id="UP000789405"/>
    </source>
</evidence>
<feature type="domain" description="Ribonucleotide reductase large subunit C-terminal" evidence="4">
    <location>
        <begin position="208"/>
        <end position="739"/>
    </location>
</feature>
<evidence type="ECO:0000256" key="2">
    <source>
        <dbReference type="ARBA" id="ARBA00023116"/>
    </source>
</evidence>
<dbReference type="GO" id="GO:0005524">
    <property type="term" value="F:ATP binding"/>
    <property type="evidence" value="ECO:0007669"/>
    <property type="project" value="TreeGrafter"/>
</dbReference>
<evidence type="ECO:0000313" key="5">
    <source>
        <dbReference type="EMBL" id="CAG8715773.1"/>
    </source>
</evidence>
<dbReference type="InterPro" id="IPR008926">
    <property type="entry name" value="RNR_R1-su_N"/>
</dbReference>
<proteinExistence type="inferred from homology"/>
<reference evidence="5" key="1">
    <citation type="submission" date="2021-06" db="EMBL/GenBank/DDBJ databases">
        <authorList>
            <person name="Kallberg Y."/>
            <person name="Tangrot J."/>
            <person name="Rosling A."/>
        </authorList>
    </citation>
    <scope>NUCLEOTIDE SEQUENCE</scope>
    <source>
        <strain evidence="5">MA453B</strain>
    </source>
</reference>
<sequence length="778" mass="89664">MDKLNFVIEYLSDITSGLRMNREDVTAFANDMSRCLVSIVNRREVIEYLAREAQFRVDVHYDFYLLAGRILAKYQLEQIPSKFSEHVRLLYENYRVVANDLNEHIPLIEKKYHDLVINNHDFFDSLVNLKLEYDHGYMEYSRNKEKFFKSVGEREVDCVQYELLRIALQLYSDDFQMLERCYQKMISNKISMATPTRANACMRKNPLASCFLTRIKDDSIEGIFQTLKDMAMISKNAGGIGLDITDVRARGDYIKGSDGTSSGLGMMLRVYNEMTRYVDQGGNKRKGAMMVNLAIWHLDIESFLLMRHESQVAEMRTSDLHQCITIPNIFMKRLINNDDWTIFSPRDAEILLGRKLNGLYGKDFNQAYEKCESLLKNKKNIKARKLFFDIIKMQCETGEPFLFFVDNANEKSNQKNLGSITTPNLCTEIMERTDGISVCNLRAVILPEHVREDGTFDYAELRDSVRLLVNSCDRSIDMSHHPTPECELQNRKDRPVAIGVIGLASLFKKLKYSWEDVKARELNKKIFANIYYAALEESCELARIYGTYEGYKGSPISQGILQYDMWNVEPCVDLDWKSLKQKIQRYGVRNSLLVGPMPTASTSQCVKTGYSEGPFPDESNLTLRATTKGSFIYVEREMAEMLLERGMWNKNLLKEIQANNGSVQSIAGFPEEIKQIYKTAFEYSYDTIIDHAVDRGPYIDHSQSMNNYVLSQDPEKMIMQLFDSHLRSWRRGLKTVYYTRSISTSRALNLKIGNGNKSNNDEKSIVLCTNKVCESCAV</sequence>
<evidence type="ECO:0000256" key="3">
    <source>
        <dbReference type="ARBA" id="ARBA00024942"/>
    </source>
</evidence>
<dbReference type="EMBL" id="CAJVPY010010129">
    <property type="protein sequence ID" value="CAG8715773.1"/>
    <property type="molecule type" value="Genomic_DNA"/>
</dbReference>
<comment type="similarity">
    <text evidence="1">Belongs to the ribonucleoside diphosphate reductase large chain family.</text>
</comment>
<organism evidence="5 6">
    <name type="scientific">Dentiscutata erythropus</name>
    <dbReference type="NCBI Taxonomy" id="1348616"/>
    <lineage>
        <taxon>Eukaryota</taxon>
        <taxon>Fungi</taxon>
        <taxon>Fungi incertae sedis</taxon>
        <taxon>Mucoromycota</taxon>
        <taxon>Glomeromycotina</taxon>
        <taxon>Glomeromycetes</taxon>
        <taxon>Diversisporales</taxon>
        <taxon>Gigasporaceae</taxon>
        <taxon>Dentiscutata</taxon>
    </lineage>
</organism>
<dbReference type="InterPro" id="IPR000788">
    <property type="entry name" value="RNR_lg_C"/>
</dbReference>
<dbReference type="NCBIfam" id="TIGR02506">
    <property type="entry name" value="NrdE_NrdA"/>
    <property type="match status" value="1"/>
</dbReference>